<feature type="transmembrane region" description="Helical" evidence="1">
    <location>
        <begin position="395"/>
        <end position="414"/>
    </location>
</feature>
<evidence type="ECO:0000313" key="2">
    <source>
        <dbReference type="EMBL" id="OHT02207.1"/>
    </source>
</evidence>
<dbReference type="InterPro" id="IPR009637">
    <property type="entry name" value="GPR107/GPR108-like"/>
</dbReference>
<feature type="transmembrane region" description="Helical" evidence="1">
    <location>
        <begin position="273"/>
        <end position="294"/>
    </location>
</feature>
<dbReference type="RefSeq" id="XP_068355343.1">
    <property type="nucleotide sequence ID" value="XM_068507540.1"/>
</dbReference>
<feature type="transmembrane region" description="Helical" evidence="1">
    <location>
        <begin position="236"/>
        <end position="253"/>
    </location>
</feature>
<proteinExistence type="predicted"/>
<dbReference type="GO" id="GO:0016020">
    <property type="term" value="C:membrane"/>
    <property type="evidence" value="ECO:0007669"/>
    <property type="project" value="InterPro"/>
</dbReference>
<feature type="transmembrane region" description="Helical" evidence="1">
    <location>
        <begin position="332"/>
        <end position="350"/>
    </location>
</feature>
<gene>
    <name evidence="2" type="ORF">TRFO_30776</name>
</gene>
<feature type="transmembrane region" description="Helical" evidence="1">
    <location>
        <begin position="210"/>
        <end position="229"/>
    </location>
</feature>
<feature type="transmembrane region" description="Helical" evidence="1">
    <location>
        <begin position="62"/>
        <end position="80"/>
    </location>
</feature>
<dbReference type="Proteomes" id="UP000179807">
    <property type="component" value="Unassembled WGS sequence"/>
</dbReference>
<dbReference type="PANTHER" id="PTHR21229">
    <property type="entry name" value="LUNG SEVEN TRANSMEMBRANE RECEPTOR"/>
    <property type="match status" value="1"/>
</dbReference>
<keyword evidence="3" id="KW-1185">Reference proteome</keyword>
<dbReference type="VEuPathDB" id="TrichDB:TRFO_30776"/>
<accession>A0A1J4JSV3</accession>
<evidence type="ECO:0000313" key="3">
    <source>
        <dbReference type="Proteomes" id="UP000179807"/>
    </source>
</evidence>
<keyword evidence="1" id="KW-0472">Membrane</keyword>
<keyword evidence="1" id="KW-0812">Transmembrane</keyword>
<dbReference type="GO" id="GO:0005794">
    <property type="term" value="C:Golgi apparatus"/>
    <property type="evidence" value="ECO:0007669"/>
    <property type="project" value="TreeGrafter"/>
</dbReference>
<dbReference type="GeneID" id="94842244"/>
<comment type="caution">
    <text evidence="2">The sequence shown here is derived from an EMBL/GenBank/DDBJ whole genome shotgun (WGS) entry which is preliminary data.</text>
</comment>
<dbReference type="PANTHER" id="PTHR21229:SF1">
    <property type="entry name" value="GH17801P"/>
    <property type="match status" value="1"/>
</dbReference>
<name>A0A1J4JSV3_9EUKA</name>
<dbReference type="AlphaFoldDB" id="A0A1J4JSV3"/>
<reference evidence="2" key="1">
    <citation type="submission" date="2016-10" db="EMBL/GenBank/DDBJ databases">
        <authorList>
            <person name="Benchimol M."/>
            <person name="Almeida L.G."/>
            <person name="Vasconcelos A.T."/>
            <person name="Perreira-Neves A."/>
            <person name="Rosa I.A."/>
            <person name="Tasca T."/>
            <person name="Bogo M.R."/>
            <person name="de Souza W."/>
        </authorList>
    </citation>
    <scope>NUCLEOTIDE SEQUENCE [LARGE SCALE GENOMIC DNA]</scope>
    <source>
        <strain evidence="2">K</strain>
    </source>
</reference>
<organism evidence="2 3">
    <name type="scientific">Tritrichomonas foetus</name>
    <dbReference type="NCBI Taxonomy" id="1144522"/>
    <lineage>
        <taxon>Eukaryota</taxon>
        <taxon>Metamonada</taxon>
        <taxon>Parabasalia</taxon>
        <taxon>Tritrichomonadida</taxon>
        <taxon>Tritrichomonadidae</taxon>
        <taxon>Tritrichomonas</taxon>
    </lineage>
</organism>
<dbReference type="EMBL" id="MLAK01000877">
    <property type="protein sequence ID" value="OHT02207.1"/>
    <property type="molecule type" value="Genomic_DNA"/>
</dbReference>
<evidence type="ECO:0008006" key="4">
    <source>
        <dbReference type="Google" id="ProtNLM"/>
    </source>
</evidence>
<evidence type="ECO:0000256" key="1">
    <source>
        <dbReference type="SAM" id="Phobius"/>
    </source>
</evidence>
<protein>
    <recommendedName>
        <fullName evidence="4">Intimal thickness related receptor IRP domain-containing protein</fullName>
    </recommendedName>
</protein>
<sequence>MILANNTLAKVLVSYVIYISYFENNESFIPDVNIFTQICLEKISAIYRLKIGERLLFHYRKLATFFQKIFMFLFILFYKFTTHLKSSHNAAFLSNFGFSANATYHISATPSNLDPYCFAFLNKSEYNKFRTSVLGDLIRCSDISYSQYYHEIKNSITPENGIIEEKGIYYPLFINSAIELSGVNIKITETYRNPTSCFDYRWFGVVNGKIGVVVILGFISILWIVNWVLHFHIQIGLHYCLTAVFLSNLFYQIVRLLELQKLDKVDISNGLTITRVIFSLFSEIIFYATILFCAKGWCVVRDSISVKEIILCLTYSTLFMVFRILSQYIFDGTWAIVILILAIISIVLFIRELMNSINNAQLLIYAHLLSIANAGYDAKTTPIYQKHLMYQKFQFIFLGGLIMILIYLITAIFADVPFVAQELVEDCIEIVVLAALEILFRLRGGKRGNYTLIPEQSDLSTDEVSLADIEGLNINSPPFTRGGRVWTDEMPLPALPVIVPTRRPEVHQPIIKPEPRHAEVVLSSPDGTESIKAKLITDGDQREEI</sequence>
<keyword evidence="1" id="KW-1133">Transmembrane helix</keyword>